<dbReference type="AlphaFoldDB" id="A0A813AT29"/>
<dbReference type="OrthoDB" id="421115at2759"/>
<evidence type="ECO:0000313" key="2">
    <source>
        <dbReference type="EMBL" id="CAE7879118.1"/>
    </source>
</evidence>
<feature type="compositionally biased region" description="Polar residues" evidence="1">
    <location>
        <begin position="118"/>
        <end position="131"/>
    </location>
</feature>
<dbReference type="EMBL" id="CAJNJA010063265">
    <property type="protein sequence ID" value="CAE7879118.1"/>
    <property type="molecule type" value="Genomic_DNA"/>
</dbReference>
<organism evidence="2 3">
    <name type="scientific">Symbiodinium necroappetens</name>
    <dbReference type="NCBI Taxonomy" id="1628268"/>
    <lineage>
        <taxon>Eukaryota</taxon>
        <taxon>Sar</taxon>
        <taxon>Alveolata</taxon>
        <taxon>Dinophyceae</taxon>
        <taxon>Suessiales</taxon>
        <taxon>Symbiodiniaceae</taxon>
        <taxon>Symbiodinium</taxon>
    </lineage>
</organism>
<dbReference type="Proteomes" id="UP000601435">
    <property type="component" value="Unassembled WGS sequence"/>
</dbReference>
<feature type="region of interest" description="Disordered" evidence="1">
    <location>
        <begin position="115"/>
        <end position="142"/>
    </location>
</feature>
<reference evidence="2" key="1">
    <citation type="submission" date="2021-02" db="EMBL/GenBank/DDBJ databases">
        <authorList>
            <person name="Dougan E. K."/>
            <person name="Rhodes N."/>
            <person name="Thang M."/>
            <person name="Chan C."/>
        </authorList>
    </citation>
    <scope>NUCLEOTIDE SEQUENCE</scope>
</reference>
<keyword evidence="3" id="KW-1185">Reference proteome</keyword>
<comment type="caution">
    <text evidence="2">The sequence shown here is derived from an EMBL/GenBank/DDBJ whole genome shotgun (WGS) entry which is preliminary data.</text>
</comment>
<evidence type="ECO:0000256" key="1">
    <source>
        <dbReference type="SAM" id="MobiDB-lite"/>
    </source>
</evidence>
<proteinExistence type="predicted"/>
<accession>A0A813AT29</accession>
<evidence type="ECO:0000313" key="3">
    <source>
        <dbReference type="Proteomes" id="UP000601435"/>
    </source>
</evidence>
<feature type="non-terminal residue" evidence="2">
    <location>
        <position position="262"/>
    </location>
</feature>
<sequence>AWNETEVPINISIVTEAINASEDLLEDDNESTELDGNLSAAKLVSVSLRTDCYPKGWSSRAAAEQWRDRRERVGGAELQPLGSFKMWSEHKIFEHGRGQPQQQLFLRVSEDVPMAGNESANESDAWNQTEPPNGEAGNASDALEDDNESVVLDGNLSNRTAENLADVSNSSRLNAVLPSRQWLLDSASRLVSNWKFQANEGVPIMGNKSANDSNAWNETQVPINISVVTEAINASEDLLDDDNESTELDGNLSDAKLASVSL</sequence>
<gene>
    <name evidence="2" type="ORF">SNEC2469_LOCUS28776</name>
</gene>
<protein>
    <submittedName>
        <fullName evidence="2">Uncharacterized protein</fullName>
    </submittedName>
</protein>
<name>A0A813AT29_9DINO</name>
<feature type="non-terminal residue" evidence="2">
    <location>
        <position position="1"/>
    </location>
</feature>